<keyword evidence="3" id="KW-0804">Transcription</keyword>
<dbReference type="Gene3D" id="1.10.10.10">
    <property type="entry name" value="Winged helix-like DNA-binding domain superfamily/Winged helix DNA-binding domain"/>
    <property type="match status" value="1"/>
</dbReference>
<dbReference type="OrthoDB" id="9804742at2"/>
<evidence type="ECO:0000313" key="6">
    <source>
        <dbReference type="Proteomes" id="UP000199125"/>
    </source>
</evidence>
<dbReference type="AlphaFoldDB" id="A0A1H6J5N8"/>
<dbReference type="EMBL" id="FNXG01000001">
    <property type="protein sequence ID" value="SEH57243.1"/>
    <property type="molecule type" value="Genomic_DNA"/>
</dbReference>
<dbReference type="InterPro" id="IPR001845">
    <property type="entry name" value="HTH_ArsR_DNA-bd_dom"/>
</dbReference>
<gene>
    <name evidence="5" type="ORF">SAMN04488075_0140</name>
</gene>
<dbReference type="STRING" id="65735.SAMN04488075_0140"/>
<dbReference type="RefSeq" id="WP_090844139.1">
    <property type="nucleotide sequence ID" value="NZ_FNXG01000001.1"/>
</dbReference>
<evidence type="ECO:0000259" key="4">
    <source>
        <dbReference type="PROSITE" id="PS50987"/>
    </source>
</evidence>
<evidence type="ECO:0000313" key="5">
    <source>
        <dbReference type="EMBL" id="SEH57243.1"/>
    </source>
</evidence>
<dbReference type="GO" id="GO:0003677">
    <property type="term" value="F:DNA binding"/>
    <property type="evidence" value="ECO:0007669"/>
    <property type="project" value="UniProtKB-KW"/>
</dbReference>
<protein>
    <submittedName>
        <fullName evidence="5">Transcriptional regulator, ArsR family</fullName>
    </submittedName>
</protein>
<dbReference type="GO" id="GO:0003700">
    <property type="term" value="F:DNA-binding transcription factor activity"/>
    <property type="evidence" value="ECO:0007669"/>
    <property type="project" value="InterPro"/>
</dbReference>
<feature type="domain" description="HTH arsR-type" evidence="4">
    <location>
        <begin position="1"/>
        <end position="96"/>
    </location>
</feature>
<proteinExistence type="predicted"/>
<reference evidence="6" key="1">
    <citation type="submission" date="2016-10" db="EMBL/GenBank/DDBJ databases">
        <authorList>
            <person name="Varghese N."/>
            <person name="Submissions S."/>
        </authorList>
    </citation>
    <scope>NUCLEOTIDE SEQUENCE [LARGE SCALE GENOMIC DNA]</scope>
    <source>
        <strain evidence="6">DSM 11593</strain>
    </source>
</reference>
<evidence type="ECO:0000256" key="3">
    <source>
        <dbReference type="ARBA" id="ARBA00023163"/>
    </source>
</evidence>
<dbReference type="PANTHER" id="PTHR43132">
    <property type="entry name" value="ARSENICAL RESISTANCE OPERON REPRESSOR ARSR-RELATED"/>
    <property type="match status" value="1"/>
</dbReference>
<dbReference type="Pfam" id="PF12840">
    <property type="entry name" value="HTH_20"/>
    <property type="match status" value="1"/>
</dbReference>
<dbReference type="SMART" id="SM00418">
    <property type="entry name" value="HTH_ARSR"/>
    <property type="match status" value="1"/>
</dbReference>
<keyword evidence="1" id="KW-0805">Transcription regulation</keyword>
<accession>A0A1H6J5N8</accession>
<dbReference type="InterPro" id="IPR036388">
    <property type="entry name" value="WH-like_DNA-bd_sf"/>
</dbReference>
<dbReference type="CDD" id="cd00090">
    <property type="entry name" value="HTH_ARSR"/>
    <property type="match status" value="1"/>
</dbReference>
<keyword evidence="2" id="KW-0238">DNA-binding</keyword>
<dbReference type="NCBIfam" id="NF033788">
    <property type="entry name" value="HTH_metalloreg"/>
    <property type="match status" value="1"/>
</dbReference>
<dbReference type="Proteomes" id="UP000199125">
    <property type="component" value="Unassembled WGS sequence"/>
</dbReference>
<evidence type="ECO:0000256" key="2">
    <source>
        <dbReference type="ARBA" id="ARBA00023125"/>
    </source>
</evidence>
<dbReference type="PROSITE" id="PS50987">
    <property type="entry name" value="HTH_ARSR_2"/>
    <property type="match status" value="1"/>
</dbReference>
<sequence length="120" mass="12735">MDEKQALSAFAALSQETRLRIVRLLVTAGPDGMPAGAIGEAMDGASSSRMSFHLSHLEQSGLVESRRDGRSIIYSASYPALSGLLEFLMRDCCQGHPAVCSPVVNKLVACCEPAKDATHA</sequence>
<evidence type="ECO:0000256" key="1">
    <source>
        <dbReference type="ARBA" id="ARBA00023015"/>
    </source>
</evidence>
<dbReference type="PANTHER" id="PTHR43132:SF2">
    <property type="entry name" value="ARSENICAL RESISTANCE OPERON REPRESSOR ARSR-RELATED"/>
    <property type="match status" value="1"/>
</dbReference>
<dbReference type="SUPFAM" id="SSF46785">
    <property type="entry name" value="Winged helix' DNA-binding domain"/>
    <property type="match status" value="1"/>
</dbReference>
<organism evidence="5 6">
    <name type="scientific">Paracoccus alkenifer</name>
    <dbReference type="NCBI Taxonomy" id="65735"/>
    <lineage>
        <taxon>Bacteria</taxon>
        <taxon>Pseudomonadati</taxon>
        <taxon>Pseudomonadota</taxon>
        <taxon>Alphaproteobacteria</taxon>
        <taxon>Rhodobacterales</taxon>
        <taxon>Paracoccaceae</taxon>
        <taxon>Paracoccus</taxon>
    </lineage>
</organism>
<keyword evidence="6" id="KW-1185">Reference proteome</keyword>
<dbReference type="InterPro" id="IPR051011">
    <property type="entry name" value="Metal_resp_trans_reg"/>
</dbReference>
<dbReference type="InterPro" id="IPR036390">
    <property type="entry name" value="WH_DNA-bd_sf"/>
</dbReference>
<dbReference type="InterPro" id="IPR011991">
    <property type="entry name" value="ArsR-like_HTH"/>
</dbReference>
<name>A0A1H6J5N8_9RHOB</name>